<dbReference type="EMBL" id="WIGM01000213">
    <property type="protein sequence ID" value="KAF6833607.1"/>
    <property type="molecule type" value="Genomic_DNA"/>
</dbReference>
<name>A0A8H6KLA7_9PEZI</name>
<accession>A0A8H6KLA7</accession>
<comment type="caution">
    <text evidence="2">The sequence shown here is derived from an EMBL/GenBank/DDBJ whole genome shotgun (WGS) entry which is preliminary data.</text>
</comment>
<protein>
    <submittedName>
        <fullName evidence="2">Uncharacterized protein</fullName>
    </submittedName>
</protein>
<proteinExistence type="predicted"/>
<feature type="region of interest" description="Disordered" evidence="1">
    <location>
        <begin position="299"/>
        <end position="343"/>
    </location>
</feature>
<feature type="compositionally biased region" description="Basic and acidic residues" evidence="1">
    <location>
        <begin position="122"/>
        <end position="141"/>
    </location>
</feature>
<evidence type="ECO:0000313" key="2">
    <source>
        <dbReference type="EMBL" id="KAF6833607.1"/>
    </source>
</evidence>
<sequence>MAPGETGPHIEAEQDNAANSQEAKPLPASHFPDNRVISSVRPLRGPPPKPAENSYRTPPANREDPADSPRPFCLHHHGTATADSAVSFRTRASGAPLQPRREDGDRPRRRGGVEGIGGGPRPRQEIFKHAAPKSKEPEGAEARCAWNLGTVESPETSPSLITHATGRSPRRYFSLHLVIRNMGLPGTAVGAKFDVGRLHILRALLGTAVSVLLCFCGPRLRKCRVSPGAAYLKHTASPVPRGRFLVSFCAHEGRRLLALANASDAPPSLVAETGHKGAQRPTCLVRLPVKRETYAAEVTRAPRQSDEMVSLNSSRRRPQQPPADPFNGDPGHSDDSAGSSPDD</sequence>
<feature type="region of interest" description="Disordered" evidence="1">
    <location>
        <begin position="1"/>
        <end position="141"/>
    </location>
</feature>
<dbReference type="AlphaFoldDB" id="A0A8H6KLA7"/>
<gene>
    <name evidence="2" type="ORF">CMUS01_06491</name>
</gene>
<reference evidence="2" key="1">
    <citation type="journal article" date="2020" name="Phytopathology">
        <title>Genome Sequence Resources of Colletotrichum truncatum, C. plurivorum, C. musicola, and C. sojae: Four Species Pathogenic to Soybean (Glycine max).</title>
        <authorList>
            <person name="Rogerio F."/>
            <person name="Boufleur T.R."/>
            <person name="Ciampi-Guillardi M."/>
            <person name="Sukno S.A."/>
            <person name="Thon M.R."/>
            <person name="Massola Junior N.S."/>
            <person name="Baroncelli R."/>
        </authorList>
    </citation>
    <scope>NUCLEOTIDE SEQUENCE</scope>
    <source>
        <strain evidence="2">LFN0074</strain>
    </source>
</reference>
<keyword evidence="3" id="KW-1185">Reference proteome</keyword>
<dbReference type="Proteomes" id="UP000639643">
    <property type="component" value="Unassembled WGS sequence"/>
</dbReference>
<organism evidence="2 3">
    <name type="scientific">Colletotrichum musicola</name>
    <dbReference type="NCBI Taxonomy" id="2175873"/>
    <lineage>
        <taxon>Eukaryota</taxon>
        <taxon>Fungi</taxon>
        <taxon>Dikarya</taxon>
        <taxon>Ascomycota</taxon>
        <taxon>Pezizomycotina</taxon>
        <taxon>Sordariomycetes</taxon>
        <taxon>Hypocreomycetidae</taxon>
        <taxon>Glomerellales</taxon>
        <taxon>Glomerellaceae</taxon>
        <taxon>Colletotrichum</taxon>
        <taxon>Colletotrichum orchidearum species complex</taxon>
    </lineage>
</organism>
<evidence type="ECO:0000256" key="1">
    <source>
        <dbReference type="SAM" id="MobiDB-lite"/>
    </source>
</evidence>
<evidence type="ECO:0000313" key="3">
    <source>
        <dbReference type="Proteomes" id="UP000639643"/>
    </source>
</evidence>